<organism evidence="1 2">
    <name type="scientific">Penicillium cosmopolitanum</name>
    <dbReference type="NCBI Taxonomy" id="1131564"/>
    <lineage>
        <taxon>Eukaryota</taxon>
        <taxon>Fungi</taxon>
        <taxon>Dikarya</taxon>
        <taxon>Ascomycota</taxon>
        <taxon>Pezizomycotina</taxon>
        <taxon>Eurotiomycetes</taxon>
        <taxon>Eurotiomycetidae</taxon>
        <taxon>Eurotiales</taxon>
        <taxon>Aspergillaceae</taxon>
        <taxon>Penicillium</taxon>
    </lineage>
</organism>
<reference evidence="1" key="1">
    <citation type="submission" date="2022-12" db="EMBL/GenBank/DDBJ databases">
        <authorList>
            <person name="Petersen C."/>
        </authorList>
    </citation>
    <scope>NUCLEOTIDE SEQUENCE</scope>
    <source>
        <strain evidence="1">IBT 29677</strain>
    </source>
</reference>
<evidence type="ECO:0008006" key="3">
    <source>
        <dbReference type="Google" id="ProtNLM"/>
    </source>
</evidence>
<evidence type="ECO:0000313" key="2">
    <source>
        <dbReference type="Proteomes" id="UP001147747"/>
    </source>
</evidence>
<evidence type="ECO:0000313" key="1">
    <source>
        <dbReference type="EMBL" id="KAJ5414068.1"/>
    </source>
</evidence>
<dbReference type="RefSeq" id="XP_056493914.1">
    <property type="nucleotide sequence ID" value="XM_056625332.1"/>
</dbReference>
<accession>A0A9W9WB44</accession>
<dbReference type="OrthoDB" id="39175at2759"/>
<protein>
    <recommendedName>
        <fullName evidence="3">Transcription factor domain-containing protein</fullName>
    </recommendedName>
</protein>
<name>A0A9W9WB44_9EURO</name>
<gene>
    <name evidence="1" type="ORF">N7509_000695</name>
</gene>
<dbReference type="EMBL" id="JAPZBU010000003">
    <property type="protein sequence ID" value="KAJ5414068.1"/>
    <property type="molecule type" value="Genomic_DNA"/>
</dbReference>
<keyword evidence="2" id="KW-1185">Reference proteome</keyword>
<proteinExistence type="predicted"/>
<comment type="caution">
    <text evidence="1">The sequence shown here is derived from an EMBL/GenBank/DDBJ whole genome shotgun (WGS) entry which is preliminary data.</text>
</comment>
<dbReference type="Proteomes" id="UP001147747">
    <property type="component" value="Unassembled WGS sequence"/>
</dbReference>
<sequence>MLSVEAMQIARLLNLHRISDYEGLNCIETQLRKKGFWLVFYCYVHASLQNLQGERLTYLDPAVLQLVKAEDLIPLEIDDEFIFEHEVVFPPSRLPSSHPDLFYTPAYFGRRSEVLIRIQQNMNLVRACE</sequence>
<dbReference type="GeneID" id="81364312"/>
<reference evidence="1" key="2">
    <citation type="journal article" date="2023" name="IMA Fungus">
        <title>Comparative genomic study of the Penicillium genus elucidates a diverse pangenome and 15 lateral gene transfer events.</title>
        <authorList>
            <person name="Petersen C."/>
            <person name="Sorensen T."/>
            <person name="Nielsen M.R."/>
            <person name="Sondergaard T.E."/>
            <person name="Sorensen J.L."/>
            <person name="Fitzpatrick D.A."/>
            <person name="Frisvad J.C."/>
            <person name="Nielsen K.L."/>
        </authorList>
    </citation>
    <scope>NUCLEOTIDE SEQUENCE</scope>
    <source>
        <strain evidence="1">IBT 29677</strain>
    </source>
</reference>
<dbReference type="AlphaFoldDB" id="A0A9W9WB44"/>